<name>A0A139AEU3_GONPJ</name>
<evidence type="ECO:0000313" key="2">
    <source>
        <dbReference type="Proteomes" id="UP000070544"/>
    </source>
</evidence>
<proteinExistence type="predicted"/>
<accession>A0A139AEU3</accession>
<dbReference type="AlphaFoldDB" id="A0A139AEU3"/>
<keyword evidence="2" id="KW-1185">Reference proteome</keyword>
<organism evidence="1 2">
    <name type="scientific">Gonapodya prolifera (strain JEL478)</name>
    <name type="common">Monoblepharis prolifera</name>
    <dbReference type="NCBI Taxonomy" id="1344416"/>
    <lineage>
        <taxon>Eukaryota</taxon>
        <taxon>Fungi</taxon>
        <taxon>Fungi incertae sedis</taxon>
        <taxon>Chytridiomycota</taxon>
        <taxon>Chytridiomycota incertae sedis</taxon>
        <taxon>Monoblepharidomycetes</taxon>
        <taxon>Monoblepharidales</taxon>
        <taxon>Gonapodyaceae</taxon>
        <taxon>Gonapodya</taxon>
    </lineage>
</organism>
<reference evidence="1 2" key="1">
    <citation type="journal article" date="2015" name="Genome Biol. Evol.">
        <title>Phylogenomic analyses indicate that early fungi evolved digesting cell walls of algal ancestors of land plants.</title>
        <authorList>
            <person name="Chang Y."/>
            <person name="Wang S."/>
            <person name="Sekimoto S."/>
            <person name="Aerts A.L."/>
            <person name="Choi C."/>
            <person name="Clum A."/>
            <person name="LaButti K.M."/>
            <person name="Lindquist E.A."/>
            <person name="Yee Ngan C."/>
            <person name="Ohm R.A."/>
            <person name="Salamov A.A."/>
            <person name="Grigoriev I.V."/>
            <person name="Spatafora J.W."/>
            <person name="Berbee M.L."/>
        </authorList>
    </citation>
    <scope>NUCLEOTIDE SEQUENCE [LARGE SCALE GENOMIC DNA]</scope>
    <source>
        <strain evidence="1 2">JEL478</strain>
    </source>
</reference>
<gene>
    <name evidence="1" type="ORF">M427DRAFT_327664</name>
</gene>
<protein>
    <submittedName>
        <fullName evidence="1">Uncharacterized protein</fullName>
    </submittedName>
</protein>
<dbReference type="Proteomes" id="UP000070544">
    <property type="component" value="Unassembled WGS sequence"/>
</dbReference>
<sequence>MVASASSHPFKRMPRFLPSITSRYLRVVRFLHNTNLVKVPAKGSKGSTRSLQRSLTKIAAISSVANKNFRSRATSNQSSHPSSASDTQSQTWSRFHWNFSLPSSATSHVDLWTPPRVVSRAAGCPPFGSWKPPTVQLARSSSRWISWRPHPKFPKAFRDRFAKTIMETWS</sequence>
<dbReference type="EMBL" id="KQ965763">
    <property type="protein sequence ID" value="KXS15321.1"/>
    <property type="molecule type" value="Genomic_DNA"/>
</dbReference>
<evidence type="ECO:0000313" key="1">
    <source>
        <dbReference type="EMBL" id="KXS15321.1"/>
    </source>
</evidence>